<gene>
    <name evidence="8" type="primary">LOC113871773</name>
</gene>
<dbReference type="PANTHER" id="PTHR11746">
    <property type="entry name" value="O-METHYLTRANSFERASE"/>
    <property type="match status" value="1"/>
</dbReference>
<dbReference type="SUPFAM" id="SSF46785">
    <property type="entry name" value="Winged helix' DNA-binding domain"/>
    <property type="match status" value="1"/>
</dbReference>
<proteinExistence type="predicted"/>
<evidence type="ECO:0000256" key="4">
    <source>
        <dbReference type="PIRSR" id="PIRSR005739-1"/>
    </source>
</evidence>
<dbReference type="InterPro" id="IPR012967">
    <property type="entry name" value="COMT_dimerisation"/>
</dbReference>
<dbReference type="GO" id="GO:0046983">
    <property type="term" value="F:protein dimerization activity"/>
    <property type="evidence" value="ECO:0007669"/>
    <property type="project" value="InterPro"/>
</dbReference>
<keyword evidence="3" id="KW-0949">S-adenosyl-L-methionine</keyword>
<accession>A0A8B8MC42</accession>
<name>A0A8B8MC42_ABRPR</name>
<dbReference type="GO" id="GO:0008757">
    <property type="term" value="F:S-adenosylmethionine-dependent methyltransferase activity"/>
    <property type="evidence" value="ECO:0007669"/>
    <property type="project" value="UniProtKB-ARBA"/>
</dbReference>
<keyword evidence="1" id="KW-0489">Methyltransferase</keyword>
<dbReference type="SUPFAM" id="SSF53335">
    <property type="entry name" value="S-adenosyl-L-methionine-dependent methyltransferases"/>
    <property type="match status" value="1"/>
</dbReference>
<evidence type="ECO:0000313" key="7">
    <source>
        <dbReference type="Proteomes" id="UP000694853"/>
    </source>
</evidence>
<dbReference type="AlphaFoldDB" id="A0A8B8MC42"/>
<dbReference type="Pfam" id="PF00891">
    <property type="entry name" value="Methyltransf_2"/>
    <property type="match status" value="1"/>
</dbReference>
<dbReference type="Gene3D" id="1.10.10.10">
    <property type="entry name" value="Winged helix-like DNA-binding domain superfamily/Winged helix DNA-binding domain"/>
    <property type="match status" value="1"/>
</dbReference>
<dbReference type="InterPro" id="IPR016461">
    <property type="entry name" value="COMT-like"/>
</dbReference>
<dbReference type="Proteomes" id="UP000694853">
    <property type="component" value="Unplaced"/>
</dbReference>
<dbReference type="InterPro" id="IPR036388">
    <property type="entry name" value="WH-like_DNA-bd_sf"/>
</dbReference>
<reference evidence="8" key="2">
    <citation type="submission" date="2025-08" db="UniProtKB">
        <authorList>
            <consortium name="RefSeq"/>
        </authorList>
    </citation>
    <scope>IDENTIFICATION</scope>
    <source>
        <tissue evidence="8">Young leaves</tissue>
    </source>
</reference>
<evidence type="ECO:0000259" key="5">
    <source>
        <dbReference type="Pfam" id="PF00891"/>
    </source>
</evidence>
<evidence type="ECO:0000259" key="6">
    <source>
        <dbReference type="Pfam" id="PF08100"/>
    </source>
</evidence>
<dbReference type="RefSeq" id="XP_027364679.1">
    <property type="nucleotide sequence ID" value="XM_027508878.1"/>
</dbReference>
<feature type="active site" description="Proton acceptor" evidence="4">
    <location>
        <position position="268"/>
    </location>
</feature>
<dbReference type="InterPro" id="IPR001077">
    <property type="entry name" value="COMT_C"/>
</dbReference>
<feature type="domain" description="O-methyltransferase C-terminal" evidence="5">
    <location>
        <begin position="138"/>
        <end position="342"/>
    </location>
</feature>
<keyword evidence="2" id="KW-0808">Transferase</keyword>
<dbReference type="PIRSF" id="PIRSF005739">
    <property type="entry name" value="O-mtase"/>
    <property type="match status" value="1"/>
</dbReference>
<organism evidence="7 8">
    <name type="scientific">Abrus precatorius</name>
    <name type="common">Indian licorice</name>
    <name type="synonym">Glycine abrus</name>
    <dbReference type="NCBI Taxonomy" id="3816"/>
    <lineage>
        <taxon>Eukaryota</taxon>
        <taxon>Viridiplantae</taxon>
        <taxon>Streptophyta</taxon>
        <taxon>Embryophyta</taxon>
        <taxon>Tracheophyta</taxon>
        <taxon>Spermatophyta</taxon>
        <taxon>Magnoliopsida</taxon>
        <taxon>eudicotyledons</taxon>
        <taxon>Gunneridae</taxon>
        <taxon>Pentapetalae</taxon>
        <taxon>rosids</taxon>
        <taxon>fabids</taxon>
        <taxon>Fabales</taxon>
        <taxon>Fabaceae</taxon>
        <taxon>Papilionoideae</taxon>
        <taxon>50 kb inversion clade</taxon>
        <taxon>NPAAA clade</taxon>
        <taxon>indigoferoid/millettioid clade</taxon>
        <taxon>Abreae</taxon>
        <taxon>Abrus</taxon>
    </lineage>
</organism>
<dbReference type="GO" id="GO:0032259">
    <property type="term" value="P:methylation"/>
    <property type="evidence" value="ECO:0007669"/>
    <property type="project" value="UniProtKB-KW"/>
</dbReference>
<dbReference type="InterPro" id="IPR036390">
    <property type="entry name" value="WH_DNA-bd_sf"/>
</dbReference>
<dbReference type="OrthoDB" id="1606438at2759"/>
<evidence type="ECO:0000256" key="3">
    <source>
        <dbReference type="ARBA" id="ARBA00022691"/>
    </source>
</evidence>
<keyword evidence="7" id="KW-1185">Reference proteome</keyword>
<evidence type="ECO:0000256" key="2">
    <source>
        <dbReference type="ARBA" id="ARBA00022679"/>
    </source>
</evidence>
<dbReference type="Gene3D" id="3.40.50.150">
    <property type="entry name" value="Vaccinia Virus protein VP39"/>
    <property type="match status" value="1"/>
</dbReference>
<dbReference type="Pfam" id="PF08100">
    <property type="entry name" value="Dimerisation"/>
    <property type="match status" value="1"/>
</dbReference>
<dbReference type="GO" id="GO:0008171">
    <property type="term" value="F:O-methyltransferase activity"/>
    <property type="evidence" value="ECO:0007669"/>
    <property type="project" value="InterPro"/>
</dbReference>
<dbReference type="PROSITE" id="PS51683">
    <property type="entry name" value="SAM_OMT_II"/>
    <property type="match status" value="1"/>
</dbReference>
<protein>
    <submittedName>
        <fullName evidence="8">Isoliquiritigenin 2'-O-methyltransferase-like</fullName>
    </submittedName>
</protein>
<evidence type="ECO:0000256" key="1">
    <source>
        <dbReference type="ARBA" id="ARBA00022603"/>
    </source>
</evidence>
<dbReference type="GeneID" id="113871773"/>
<dbReference type="InterPro" id="IPR029063">
    <property type="entry name" value="SAM-dependent_MTases_sf"/>
</dbReference>
<dbReference type="FunFam" id="1.10.10.10:FF:000357">
    <property type="entry name" value="Caffeic acid 3-O-methyltransferase"/>
    <property type="match status" value="1"/>
</dbReference>
<sequence length="361" mass="39862">MSSNPASPNEGREDEACLYAMLLCTSQVFPSVLNASIELNLFDIIANATPHGGTVSASQIASKLPNQYPGLPNRLERMLRLLASYSLLTCSPHTNQDGSIERFFGISAVGKYFVSDEKRGCAGAITKFLNYPAMSQLWPNLKDAILDSENDLFQKVHGMPLFKYTEKDPKLNNAFIGAMVNTSTIETNRILEVYKGYEGVSTLVDVGGNTGKNLQLIVAKYPTIKGINFDLPQVIEKAPAYPGIENVGGDMFKHVPQGDAIILKGVLHNWSHEQCLTVLRNCYNALPQGGKVIVIEFLPSEVSESNESKLIFTLDNIMYITNGGKERSNKEYESLCKLSGFSRFQVACRAFFTLGIIEFYK</sequence>
<dbReference type="KEGG" id="aprc:113871773"/>
<feature type="domain" description="O-methyltransferase dimerisation" evidence="6">
    <location>
        <begin position="23"/>
        <end position="115"/>
    </location>
</feature>
<reference evidence="7" key="1">
    <citation type="journal article" date="2019" name="Toxins">
        <title>Detection of Abrin-Like and Prepropulchellin-Like Toxin Genes and Transcripts Using Whole Genome Sequencing and Full-Length Transcript Sequencing of Abrus precatorius.</title>
        <authorList>
            <person name="Hovde B.T."/>
            <person name="Daligault H.E."/>
            <person name="Hanschen E.R."/>
            <person name="Kunde Y.A."/>
            <person name="Johnson M.B."/>
            <person name="Starkenburg S.R."/>
            <person name="Johnson S.L."/>
        </authorList>
    </citation>
    <scope>NUCLEOTIDE SEQUENCE [LARGE SCALE GENOMIC DNA]</scope>
</reference>
<evidence type="ECO:0000313" key="8">
    <source>
        <dbReference type="RefSeq" id="XP_027364679.1"/>
    </source>
</evidence>